<feature type="transmembrane region" description="Helical" evidence="10">
    <location>
        <begin position="834"/>
        <end position="860"/>
    </location>
</feature>
<evidence type="ECO:0000256" key="3">
    <source>
        <dbReference type="ARBA" id="ARBA00022448"/>
    </source>
</evidence>
<comment type="function">
    <text evidence="10">Involved in inositol deacylation of GPI-anchored proteins which plays important roles in the quality control and ER-associated degradation of GPI-anchored proteins.</text>
</comment>
<dbReference type="Pfam" id="PF07819">
    <property type="entry name" value="PGAP1"/>
    <property type="match status" value="1"/>
</dbReference>
<dbReference type="Pfam" id="PF25140">
    <property type="entry name" value="PGAP1_TMD"/>
    <property type="match status" value="1"/>
</dbReference>
<name>A0A1D8NQL3_YARLL</name>
<keyword evidence="7 10" id="KW-0653">Protein transport</keyword>
<organism evidence="13 14">
    <name type="scientific">Yarrowia lipolytica</name>
    <name type="common">Candida lipolytica</name>
    <dbReference type="NCBI Taxonomy" id="4952"/>
    <lineage>
        <taxon>Eukaryota</taxon>
        <taxon>Fungi</taxon>
        <taxon>Dikarya</taxon>
        <taxon>Ascomycota</taxon>
        <taxon>Saccharomycotina</taxon>
        <taxon>Dipodascomycetes</taxon>
        <taxon>Dipodascales</taxon>
        <taxon>Dipodascales incertae sedis</taxon>
        <taxon>Yarrowia</taxon>
    </lineage>
</organism>
<evidence type="ECO:0000256" key="2">
    <source>
        <dbReference type="ARBA" id="ARBA00006931"/>
    </source>
</evidence>
<evidence type="ECO:0000313" key="14">
    <source>
        <dbReference type="Proteomes" id="UP000182444"/>
    </source>
</evidence>
<proteinExistence type="inferred from homology"/>
<dbReference type="InterPro" id="IPR039529">
    <property type="entry name" value="PGAP1/BST1"/>
</dbReference>
<accession>A0A1D8NQL3</accession>
<keyword evidence="5 10" id="KW-0378">Hydrolase</keyword>
<dbReference type="RefSeq" id="XP_506065.3">
    <property type="nucleotide sequence ID" value="XM_506065.3"/>
</dbReference>
<evidence type="ECO:0000259" key="11">
    <source>
        <dbReference type="Pfam" id="PF07819"/>
    </source>
</evidence>
<dbReference type="GeneID" id="2907924"/>
<dbReference type="VEuPathDB" id="FungiDB:YALI0_F30767g"/>
<dbReference type="InterPro" id="IPR029058">
    <property type="entry name" value="AB_hydrolase_fold"/>
</dbReference>
<evidence type="ECO:0000256" key="5">
    <source>
        <dbReference type="ARBA" id="ARBA00022801"/>
    </source>
</evidence>
<dbReference type="AlphaFoldDB" id="A0A1D8NQL3"/>
<reference evidence="13 14" key="1">
    <citation type="journal article" date="2016" name="PLoS ONE">
        <title>Sequence Assembly of Yarrowia lipolytica Strain W29/CLIB89 Shows Transposable Element Diversity.</title>
        <authorList>
            <person name="Magnan C."/>
            <person name="Yu J."/>
            <person name="Chang I."/>
            <person name="Jahn E."/>
            <person name="Kanomata Y."/>
            <person name="Wu J."/>
            <person name="Zeller M."/>
            <person name="Oakes M."/>
            <person name="Baldi P."/>
            <person name="Sandmeyer S."/>
        </authorList>
    </citation>
    <scope>NUCLEOTIDE SEQUENCE [LARGE SCALE GENOMIC DNA]</scope>
    <source>
        <strain evidence="14">CLIB89(W29)</strain>
    </source>
</reference>
<keyword evidence="6 10" id="KW-0256">Endoplasmic reticulum</keyword>
<dbReference type="GO" id="GO:0006888">
    <property type="term" value="P:endoplasmic reticulum to Golgi vesicle-mediated transport"/>
    <property type="evidence" value="ECO:0007669"/>
    <property type="project" value="TreeGrafter"/>
</dbReference>
<feature type="transmembrane region" description="Helical" evidence="10">
    <location>
        <begin position="719"/>
        <end position="738"/>
    </location>
</feature>
<dbReference type="InterPro" id="IPR012908">
    <property type="entry name" value="PGAP1-ab_dom-like"/>
</dbReference>
<evidence type="ECO:0000256" key="6">
    <source>
        <dbReference type="ARBA" id="ARBA00022824"/>
    </source>
</evidence>
<feature type="transmembrane region" description="Helical" evidence="10">
    <location>
        <begin position="599"/>
        <end position="618"/>
    </location>
</feature>
<dbReference type="GO" id="GO:0015031">
    <property type="term" value="P:protein transport"/>
    <property type="evidence" value="ECO:0007669"/>
    <property type="project" value="UniProtKB-KW"/>
</dbReference>
<feature type="domain" description="GPI inositol-deacylase transmembrane" evidence="12">
    <location>
        <begin position="600"/>
        <end position="942"/>
    </location>
</feature>
<dbReference type="Gene3D" id="3.40.50.1820">
    <property type="entry name" value="alpha/beta hydrolase"/>
    <property type="match status" value="1"/>
</dbReference>
<evidence type="ECO:0000256" key="9">
    <source>
        <dbReference type="ARBA" id="ARBA00023136"/>
    </source>
</evidence>
<dbReference type="eggNOG" id="KOG3724">
    <property type="taxonomic scope" value="Eukaryota"/>
</dbReference>
<evidence type="ECO:0000256" key="10">
    <source>
        <dbReference type="RuleBase" id="RU365011"/>
    </source>
</evidence>
<keyword evidence="4 10" id="KW-0812">Transmembrane</keyword>
<gene>
    <name evidence="13" type="ORF">YALI1_F38432g</name>
</gene>
<evidence type="ECO:0000313" key="13">
    <source>
        <dbReference type="EMBL" id="AOW07925.1"/>
    </source>
</evidence>
<evidence type="ECO:0000259" key="12">
    <source>
        <dbReference type="Pfam" id="PF25140"/>
    </source>
</evidence>
<dbReference type="PANTHER" id="PTHR15495">
    <property type="entry name" value="NEGATIVE REGULATOR OF VESICLE FORMATION-RELATED"/>
    <property type="match status" value="1"/>
</dbReference>
<evidence type="ECO:0000256" key="8">
    <source>
        <dbReference type="ARBA" id="ARBA00022989"/>
    </source>
</evidence>
<feature type="transmembrane region" description="Helical" evidence="10">
    <location>
        <begin position="638"/>
        <end position="658"/>
    </location>
</feature>
<dbReference type="SMR" id="A0A1D8NQL3"/>
<dbReference type="EC" id="3.1.-.-" evidence="10"/>
<dbReference type="Proteomes" id="UP000182444">
    <property type="component" value="Chromosome 1F"/>
</dbReference>
<dbReference type="KEGG" id="yli:2907924"/>
<comment type="similarity">
    <text evidence="2 10">Belongs to the GPI inositol-deacylase family.</text>
</comment>
<keyword evidence="3 10" id="KW-0813">Transport</keyword>
<dbReference type="VEuPathDB" id="FungiDB:YALI1_F38432g"/>
<evidence type="ECO:0000256" key="7">
    <source>
        <dbReference type="ARBA" id="ARBA00022927"/>
    </source>
</evidence>
<dbReference type="GO" id="GO:0006505">
    <property type="term" value="P:GPI anchor metabolic process"/>
    <property type="evidence" value="ECO:0007669"/>
    <property type="project" value="TreeGrafter"/>
</dbReference>
<feature type="transmembrane region" description="Helical" evidence="10">
    <location>
        <begin position="772"/>
        <end position="805"/>
    </location>
</feature>
<dbReference type="GO" id="GO:0050185">
    <property type="term" value="F:phosphatidylinositol deacylase activity"/>
    <property type="evidence" value="ECO:0007669"/>
    <property type="project" value="TreeGrafter"/>
</dbReference>
<keyword evidence="8 10" id="KW-1133">Transmembrane helix</keyword>
<protein>
    <recommendedName>
        <fullName evidence="10">GPI inositol-deacylase</fullName>
        <ecNumber evidence="10">3.1.-.-</ecNumber>
    </recommendedName>
</protein>
<keyword evidence="9 10" id="KW-0472">Membrane</keyword>
<dbReference type="EMBL" id="CP017558">
    <property type="protein sequence ID" value="AOW07925.1"/>
    <property type="molecule type" value="Genomic_DNA"/>
</dbReference>
<dbReference type="SUPFAM" id="SSF53474">
    <property type="entry name" value="alpha/beta-Hydrolases"/>
    <property type="match status" value="1"/>
</dbReference>
<feature type="domain" description="GPI inositol-deacylase PGAP1-like alpha/beta" evidence="11">
    <location>
        <begin position="79"/>
        <end position="316"/>
    </location>
</feature>
<dbReference type="GO" id="GO:0005789">
    <property type="term" value="C:endoplasmic reticulum membrane"/>
    <property type="evidence" value="ECO:0007669"/>
    <property type="project" value="UniProtKB-SubCell"/>
</dbReference>
<comment type="subcellular location">
    <subcellularLocation>
        <location evidence="1">Endoplasmic reticulum membrane</location>
        <topology evidence="1">Multi-pass membrane protein</topology>
    </subcellularLocation>
</comment>
<dbReference type="PANTHER" id="PTHR15495:SF7">
    <property type="entry name" value="GPI INOSITOL-DEACYLASE"/>
    <property type="match status" value="1"/>
</dbReference>
<feature type="transmembrane region" description="Helical" evidence="10">
    <location>
        <begin position="926"/>
        <end position="943"/>
    </location>
</feature>
<evidence type="ECO:0000256" key="1">
    <source>
        <dbReference type="ARBA" id="ARBA00004477"/>
    </source>
</evidence>
<sequence>MRRININASVALWTVFTILTIWISFALHQPDVQTCDIARTWISTAHVEGFDSKHSRFGEKYSLHLIRASQHAIPQPIRPSGVPVIFVHGNAGGFRQIGPFAGIAQELNDELRLLTKGDAGTEFDFFSIDFNEAYSALHGRTLLDQAEYLNDAIAYILDMYKRNQQEGLQVPESVIVLGHSMGGIVSRVAVTLENYRPQSVNTIITLASPHLIPAATFDADITKVYHLVNDYWRAAFAEGDTNDNPLRDITILSIAGGKSDTMVPSDYVSLDSLVPATNGLSTFTNSIARVWTGIDHDAVMWCHQLRRQIASALFHIVDPNVPSQTKPREVRMSTFHRSFSGSQSLSSAMQDFINIEATPLQDGVEQRLAPGFYWGRNLQMLTNHVINYDSNIDLYERKSGSLLKVWQCRSRQGSSFRQCKRIYPLFVPGINDSVLSHVSVNGILLLDVSKEASESGDWINIDETSMSAAPFNIYGNIVFSTSNMVSQDIAFPALTSGLISYKVLTSGGVGLIRQYMGRNHPSRTYDSKYLIPHYARVDISFHGDGAPFVPFKLKTPTKTDLSTKSYKAPLHLQVFGQGKVTISVDYVGSLGNLFMRYRTLLFSLPTAVLYAVLLLQFWRYYQSGSDAKFLSLRDATGLFIKQYLSWACLVVAGLSFVIKFEFIRDFLHFIQIPATGSSKSYEIETFYGSLYTHIDLFLGISGPIGVVLAPAFLALATGIVVVVTEIVIAVTTLASLAISRGHRKMSLLQTPKNVTIQSSDDPIGDLLHKRTVIIALMALLVLLFVPYQLAFALATASLLALTAYFDAEESASASHDLSTSLYANRQAQEKVGSFINYATTMSVVMVWTTLVNIPVLAVWVQGMVFGRSTIFSSHHNLLSVLPTLLFIENLSFRRMPERGLPFVTYIILGYACFNCTAYGMMHAFMIHHWFNLLAGWLLITSYKRNKTVIKESRIE</sequence>
<dbReference type="FunFam" id="3.40.50.1820:FF:000056">
    <property type="entry name" value="GPI inositol-deacylase"/>
    <property type="match status" value="1"/>
</dbReference>
<evidence type="ECO:0000256" key="4">
    <source>
        <dbReference type="ARBA" id="ARBA00022692"/>
    </source>
</evidence>
<feature type="transmembrane region" description="Helical" evidence="10">
    <location>
        <begin position="902"/>
        <end position="920"/>
    </location>
</feature>
<feature type="transmembrane region" description="Helical" evidence="10">
    <location>
        <begin position="489"/>
        <end position="512"/>
    </location>
</feature>
<feature type="transmembrane region" description="Helical" evidence="10">
    <location>
        <begin position="696"/>
        <end position="713"/>
    </location>
</feature>
<dbReference type="InterPro" id="IPR056824">
    <property type="entry name" value="PGAP1_TMD"/>
</dbReference>